<evidence type="ECO:0000313" key="2">
    <source>
        <dbReference type="EMBL" id="KAK0415637.1"/>
    </source>
</evidence>
<gene>
    <name evidence="2" type="ORF">QR680_012037</name>
</gene>
<dbReference type="EMBL" id="JAUCMV010000002">
    <property type="protein sequence ID" value="KAK0415637.1"/>
    <property type="molecule type" value="Genomic_DNA"/>
</dbReference>
<keyword evidence="1" id="KW-0732">Signal</keyword>
<sequence>MDRRYFLIPLAMLLSTAVQVNGIDIAKTEEQLLFQQLQSYWEHVGSHVVEWERIYSAATSSDSKERVSGMNELNRFCHGSKMDHMLNYLEYWIGKGCDIPTEASLDQYLHAKRVFEDSCILYGKVLAGGNVRENVRRSINGITEDLRKVSTMAEICANTTENAEQWKNEYKKSVSRVTKVSTLIADWLSGLEKALWPKLMLEYATDDLKVGISEGQFGDTARSIHDKLEIRGNETFGYQVLVSKTRTPTSNWCVLEKSGNHAMLQDKRGLDVHVFRYKRGDSDRAAENWSFFSARQEQIKERLEELYDSEDTCTVLSKLNSEFKLFDEMKFGGALLLSQKALTKKGSMIDVGVGLGKIYSGLAISFKFLSNRSIFDRFFAYLLLLYFAIVWSPVALGSTASSDSCTPPPQGSTIAPSTPFMLFGSDPVARINITEPLCVFLVSSDKNHLSKLMFISSLDNGTCVTVKASDFAHWNNSMFPWDDSVVSHGKYCFDDTTQSVLLDRGDLYTDLSPTSGPLRGRVQIEPRSHHATVGSKSPDFNYVGARKRPKRIVTGHCKEGNVYYPNHNPEGNEVSARADCPAFILTPTHTNKSMLWESIPGTVCPLIQLLPLSPSESEAGVPNAEVHVTTVQNGLRKIADPTIMTFAASNIPNSPFLRSAIMITANMTEWRPLLTVKQDNGDQTGPLTCSLSRELNTYSSGQFDSDPYGVEEIRYTFNLFFPDPEITFDIAPYDAGCVNLTFEVNYLDGTNLTKSNLKDHVVFPNVEGIAVEFHRTDPIKCASQEVNIRYSLGDSPPMRPTEAPLSSKCISLSPGAVISPKLPFMLFGSDNVSLITLREPTCVAVDSSNLVDMSPFALTSLFSNGSCSSIRWNDLSKMELFCFDATTTTVLLHRGDIFDGTDSEVHNAWRSVILMFLAKRTLKGECQDGNIVRVSDDTDSFNVSAACPAFVMMPNAAANTNTEYLCPVMLFNNFAESWIPQNVKVDMFTVPNGLVQLEDSYIMTYTADRQPQTFDVFLRNAVMLTTNVTDPVPLPGLSTYSIDGGTDSPLRCRINANTNDVGFAITDSLISSDPYGLEVFKYWILPIGGFNGSVDFRIEPYSDFCMDLQIICTYLNKTTTVSKNPHDSASFTHWSQIAHALYNVLSHKSIDYRVLNNDVHSLLTIYSTTYDVYAKNGHLFVILYQRSCRRNVQLQADYNKSHVYHV</sequence>
<reference evidence="2" key="1">
    <citation type="submission" date="2023-06" db="EMBL/GenBank/DDBJ databases">
        <title>Genomic analysis of the entomopathogenic nematode Steinernema hermaphroditum.</title>
        <authorList>
            <person name="Schwarz E.M."/>
            <person name="Heppert J.K."/>
            <person name="Baniya A."/>
            <person name="Schwartz H.T."/>
            <person name="Tan C.-H."/>
            <person name="Antoshechkin I."/>
            <person name="Sternberg P.W."/>
            <person name="Goodrich-Blair H."/>
            <person name="Dillman A.R."/>
        </authorList>
    </citation>
    <scope>NUCLEOTIDE SEQUENCE</scope>
    <source>
        <strain evidence="2">PS9179</strain>
        <tissue evidence="2">Whole animal</tissue>
    </source>
</reference>
<dbReference type="AlphaFoldDB" id="A0AA39LZU6"/>
<protein>
    <submittedName>
        <fullName evidence="2">Uncharacterized protein</fullName>
    </submittedName>
</protein>
<comment type="caution">
    <text evidence="2">The sequence shown here is derived from an EMBL/GenBank/DDBJ whole genome shotgun (WGS) entry which is preliminary data.</text>
</comment>
<evidence type="ECO:0000313" key="3">
    <source>
        <dbReference type="Proteomes" id="UP001175271"/>
    </source>
</evidence>
<proteinExistence type="predicted"/>
<evidence type="ECO:0000256" key="1">
    <source>
        <dbReference type="SAM" id="SignalP"/>
    </source>
</evidence>
<dbReference type="Proteomes" id="UP001175271">
    <property type="component" value="Unassembled WGS sequence"/>
</dbReference>
<feature type="chain" id="PRO_5041306006" evidence="1">
    <location>
        <begin position="23"/>
        <end position="1206"/>
    </location>
</feature>
<organism evidence="2 3">
    <name type="scientific">Steinernema hermaphroditum</name>
    <dbReference type="NCBI Taxonomy" id="289476"/>
    <lineage>
        <taxon>Eukaryota</taxon>
        <taxon>Metazoa</taxon>
        <taxon>Ecdysozoa</taxon>
        <taxon>Nematoda</taxon>
        <taxon>Chromadorea</taxon>
        <taxon>Rhabditida</taxon>
        <taxon>Tylenchina</taxon>
        <taxon>Panagrolaimomorpha</taxon>
        <taxon>Strongyloidoidea</taxon>
        <taxon>Steinernematidae</taxon>
        <taxon>Steinernema</taxon>
    </lineage>
</organism>
<accession>A0AA39LZU6</accession>
<name>A0AA39LZU6_9BILA</name>
<feature type="signal peptide" evidence="1">
    <location>
        <begin position="1"/>
        <end position="22"/>
    </location>
</feature>
<keyword evidence="3" id="KW-1185">Reference proteome</keyword>